<reference evidence="2 3" key="1">
    <citation type="submission" date="2018-06" db="EMBL/GenBank/DDBJ databases">
        <title>Sphaerisporangium craniellae sp. nov., isolated from a marine sponge in the South China Sea.</title>
        <authorList>
            <person name="Li L."/>
        </authorList>
    </citation>
    <scope>NUCLEOTIDE SEQUENCE [LARGE SCALE GENOMIC DNA]</scope>
    <source>
        <strain evidence="2 3">LHW63015</strain>
    </source>
</reference>
<dbReference type="EMBL" id="QMEY01000006">
    <property type="protein sequence ID" value="RBQ18790.1"/>
    <property type="molecule type" value="Genomic_DNA"/>
</dbReference>
<evidence type="ECO:0000259" key="1">
    <source>
        <dbReference type="PROSITE" id="PS51819"/>
    </source>
</evidence>
<organism evidence="2 3">
    <name type="scientific">Spongiactinospora rosea</name>
    <dbReference type="NCBI Taxonomy" id="2248750"/>
    <lineage>
        <taxon>Bacteria</taxon>
        <taxon>Bacillati</taxon>
        <taxon>Actinomycetota</taxon>
        <taxon>Actinomycetes</taxon>
        <taxon>Streptosporangiales</taxon>
        <taxon>Streptosporangiaceae</taxon>
        <taxon>Spongiactinospora</taxon>
    </lineage>
</organism>
<dbReference type="OrthoDB" id="485032at2"/>
<dbReference type="InterPro" id="IPR037523">
    <property type="entry name" value="VOC_core"/>
</dbReference>
<dbReference type="SUPFAM" id="SSF54593">
    <property type="entry name" value="Glyoxalase/Bleomycin resistance protein/Dihydroxybiphenyl dioxygenase"/>
    <property type="match status" value="1"/>
</dbReference>
<comment type="caution">
    <text evidence="2">The sequence shown here is derived from an EMBL/GenBank/DDBJ whole genome shotgun (WGS) entry which is preliminary data.</text>
</comment>
<accession>A0A366LYY4</accession>
<evidence type="ECO:0000313" key="2">
    <source>
        <dbReference type="EMBL" id="RBQ18790.1"/>
    </source>
</evidence>
<gene>
    <name evidence="2" type="ORF">DP939_16355</name>
</gene>
<dbReference type="AlphaFoldDB" id="A0A366LYY4"/>
<dbReference type="RefSeq" id="WP_113981575.1">
    <property type="nucleotide sequence ID" value="NZ_QMEY01000006.1"/>
</dbReference>
<protein>
    <submittedName>
        <fullName evidence="2">Glyoxalase</fullName>
    </submittedName>
</protein>
<dbReference type="Gene3D" id="3.10.180.10">
    <property type="entry name" value="2,3-Dihydroxybiphenyl 1,2-Dioxygenase, domain 1"/>
    <property type="match status" value="1"/>
</dbReference>
<proteinExistence type="predicted"/>
<feature type="domain" description="VOC" evidence="1">
    <location>
        <begin position="4"/>
        <end position="133"/>
    </location>
</feature>
<name>A0A366LYY4_9ACTN</name>
<dbReference type="Proteomes" id="UP000253303">
    <property type="component" value="Unassembled WGS sequence"/>
</dbReference>
<dbReference type="Pfam" id="PF00903">
    <property type="entry name" value="Glyoxalase"/>
    <property type="match status" value="1"/>
</dbReference>
<sequence>MNWTLEVVVVPVSDVERAKAFYTGQAGFTCDHDVAGSGGTRVVQLTPPGSACSVVIGTGMTAMTPGSLQGLQLVVGDVRAAREELAARGVDVGEVQFADPTGFRPARPGDDLDHAGFVYFADPDGNQWAVQQITSRG</sequence>
<evidence type="ECO:0000313" key="3">
    <source>
        <dbReference type="Proteomes" id="UP000253303"/>
    </source>
</evidence>
<dbReference type="PROSITE" id="PS51819">
    <property type="entry name" value="VOC"/>
    <property type="match status" value="1"/>
</dbReference>
<dbReference type="InterPro" id="IPR029068">
    <property type="entry name" value="Glyas_Bleomycin-R_OHBP_Dase"/>
</dbReference>
<keyword evidence="3" id="KW-1185">Reference proteome</keyword>
<dbReference type="InterPro" id="IPR004360">
    <property type="entry name" value="Glyas_Fos-R_dOase_dom"/>
</dbReference>